<name>A0ABY7GEY3_MYAAR</name>
<organism evidence="3 4">
    <name type="scientific">Mya arenaria</name>
    <name type="common">Soft-shell clam</name>
    <dbReference type="NCBI Taxonomy" id="6604"/>
    <lineage>
        <taxon>Eukaryota</taxon>
        <taxon>Metazoa</taxon>
        <taxon>Spiralia</taxon>
        <taxon>Lophotrochozoa</taxon>
        <taxon>Mollusca</taxon>
        <taxon>Bivalvia</taxon>
        <taxon>Autobranchia</taxon>
        <taxon>Heteroconchia</taxon>
        <taxon>Euheterodonta</taxon>
        <taxon>Imparidentia</taxon>
        <taxon>Neoheterodontei</taxon>
        <taxon>Myida</taxon>
        <taxon>Myoidea</taxon>
        <taxon>Myidae</taxon>
        <taxon>Mya</taxon>
    </lineage>
</organism>
<feature type="domain" description="VWFD" evidence="2">
    <location>
        <begin position="376"/>
        <end position="551"/>
    </location>
</feature>
<proteinExistence type="predicted"/>
<evidence type="ECO:0000313" key="3">
    <source>
        <dbReference type="EMBL" id="WAR31501.1"/>
    </source>
</evidence>
<reference evidence="3" key="1">
    <citation type="submission" date="2022-11" db="EMBL/GenBank/DDBJ databases">
        <title>Centuries of genome instability and evolution in soft-shell clam transmissible cancer (bioRxiv).</title>
        <authorList>
            <person name="Hart S.F.M."/>
            <person name="Yonemitsu M.A."/>
            <person name="Giersch R.M."/>
            <person name="Beal B.F."/>
            <person name="Arriagada G."/>
            <person name="Davis B.W."/>
            <person name="Ostrander E.A."/>
            <person name="Goff S.P."/>
            <person name="Metzger M.J."/>
        </authorList>
    </citation>
    <scope>NUCLEOTIDE SEQUENCE</scope>
    <source>
        <strain evidence="3">MELC-2E11</strain>
        <tissue evidence="3">Siphon/mantle</tissue>
    </source>
</reference>
<protein>
    <submittedName>
        <fullName evidence="3">VWDE-like protein</fullName>
    </submittedName>
</protein>
<dbReference type="InterPro" id="IPR001846">
    <property type="entry name" value="VWF_type-D"/>
</dbReference>
<sequence>MNLAALFACFVCGYVLAEDEDPICDVYLTSGWYSMGKYVISSQNIPCGATYSWYRTGELPNDTAQGIVDVELCLTDGRDACHDSITIQAKKCEEYKYVFKLVDVKHCPEAYCIGHGEPPNVISINPNITSRVSNDGVANTSILRFFCNFAPHVETTVLYNVTWAISLQNTLIAELTQKGPVPYNDTFNTSTMLTEHDMEAKGYGFNATIVCIVRAMFQLNGSVSGPKTSPELFCGIEVFSVSPIIFTDTPDFQNMSTIITLRLNIPFGCDVKRPKCSLDVLLVQLEKNENCRFSKISASDGKHYDMKCGRRIDHDEVGKNVSIHLNMSTGDWKNSYNQEFLVSLHTGGHHHNFFQQKFLKTLTIKAYVDTTLDASSQCYAHNDPRMRTFDGRTFGHHDEGVWYLYINTKEQLQVLIKTEQCWKRAQVTCNCGVVVNAGRDVFSISACETRNVFEKKFTSCEDKKVLEISTTSDGRIDIVLPTKTKVQVNRSWRYFLNVDIWASNADSNKSSGLCGYMDGNPQNDYTFLNGTETNSETAWRHSWRVPDDKNLFETSNHLTPWPAQKRFCSCPSNSSGRDITAGINCSAVDPEFCYVQGNEDQFDRCFTTRLTR</sequence>
<feature type="non-terminal residue" evidence="3">
    <location>
        <position position="612"/>
    </location>
</feature>
<dbReference type="Proteomes" id="UP001164746">
    <property type="component" value="Chromosome 17"/>
</dbReference>
<gene>
    <name evidence="3" type="ORF">MAR_034043</name>
</gene>
<dbReference type="Pfam" id="PF00094">
    <property type="entry name" value="VWD"/>
    <property type="match status" value="1"/>
</dbReference>
<dbReference type="EMBL" id="CP111028">
    <property type="protein sequence ID" value="WAR31501.1"/>
    <property type="molecule type" value="Genomic_DNA"/>
</dbReference>
<feature type="chain" id="PRO_5045740438" evidence="1">
    <location>
        <begin position="18"/>
        <end position="612"/>
    </location>
</feature>
<keyword evidence="1" id="KW-0732">Signal</keyword>
<keyword evidence="4" id="KW-1185">Reference proteome</keyword>
<evidence type="ECO:0000313" key="4">
    <source>
        <dbReference type="Proteomes" id="UP001164746"/>
    </source>
</evidence>
<dbReference type="PROSITE" id="PS51233">
    <property type="entry name" value="VWFD"/>
    <property type="match status" value="1"/>
</dbReference>
<accession>A0ABY7GEY3</accession>
<feature type="signal peptide" evidence="1">
    <location>
        <begin position="1"/>
        <end position="17"/>
    </location>
</feature>
<evidence type="ECO:0000256" key="1">
    <source>
        <dbReference type="SAM" id="SignalP"/>
    </source>
</evidence>
<evidence type="ECO:0000259" key="2">
    <source>
        <dbReference type="PROSITE" id="PS51233"/>
    </source>
</evidence>